<dbReference type="Proteomes" id="UP000008311">
    <property type="component" value="Unassembled WGS sequence"/>
</dbReference>
<keyword evidence="3" id="KW-1185">Reference proteome</keyword>
<dbReference type="InterPro" id="IPR012337">
    <property type="entry name" value="RNaseH-like_sf"/>
</dbReference>
<dbReference type="GO" id="GO:0003676">
    <property type="term" value="F:nucleic acid binding"/>
    <property type="evidence" value="ECO:0007669"/>
    <property type="project" value="InterPro"/>
</dbReference>
<accession>B9THM5</accession>
<evidence type="ECO:0000313" key="2">
    <source>
        <dbReference type="EMBL" id="EEF24639.1"/>
    </source>
</evidence>
<dbReference type="EMBL" id="EQ981681">
    <property type="protein sequence ID" value="EEF24639.1"/>
    <property type="molecule type" value="Genomic_DNA"/>
</dbReference>
<gene>
    <name evidence="2" type="ORF">RCOM_1921910</name>
</gene>
<dbReference type="AlphaFoldDB" id="B9THM5"/>
<feature type="region of interest" description="Disordered" evidence="1">
    <location>
        <begin position="98"/>
        <end position="120"/>
    </location>
</feature>
<evidence type="ECO:0000313" key="3">
    <source>
        <dbReference type="Proteomes" id="UP000008311"/>
    </source>
</evidence>
<reference evidence="3" key="1">
    <citation type="journal article" date="2010" name="Nat. Biotechnol.">
        <title>Draft genome sequence of the oilseed species Ricinus communis.</title>
        <authorList>
            <person name="Chan A.P."/>
            <person name="Crabtree J."/>
            <person name="Zhao Q."/>
            <person name="Lorenzi H."/>
            <person name="Orvis J."/>
            <person name="Puiu D."/>
            <person name="Melake-Berhan A."/>
            <person name="Jones K.M."/>
            <person name="Redman J."/>
            <person name="Chen G."/>
            <person name="Cahoon E.B."/>
            <person name="Gedil M."/>
            <person name="Stanke M."/>
            <person name="Haas B.J."/>
            <person name="Wortman J.R."/>
            <person name="Fraser-Liggett C.M."/>
            <person name="Ravel J."/>
            <person name="Rabinowicz P.D."/>
        </authorList>
    </citation>
    <scope>NUCLEOTIDE SEQUENCE [LARGE SCALE GENOMIC DNA]</scope>
    <source>
        <strain evidence="3">cv. Hale</strain>
    </source>
</reference>
<evidence type="ECO:0000256" key="1">
    <source>
        <dbReference type="SAM" id="MobiDB-lite"/>
    </source>
</evidence>
<dbReference type="Gene3D" id="3.30.420.10">
    <property type="entry name" value="Ribonuclease H-like superfamily/Ribonuclease H"/>
    <property type="match status" value="1"/>
</dbReference>
<protein>
    <submittedName>
        <fullName evidence="2">Uncharacterized protein</fullName>
    </submittedName>
</protein>
<dbReference type="SUPFAM" id="SSF53098">
    <property type="entry name" value="Ribonuclease H-like"/>
    <property type="match status" value="1"/>
</dbReference>
<dbReference type="InParanoid" id="B9THM5"/>
<dbReference type="InterPro" id="IPR036397">
    <property type="entry name" value="RNaseH_sf"/>
</dbReference>
<sequence length="120" mass="13250">MNRAWQICDRRDHTRGAGWEFTHVAIGDHSRAGFVQLHEDERKGSVVAFLQAAVAHYAAQGVTIKRLITGYGSAYRSWPFAKTCQSLGTTRRTLAMKNGSSPQLYDADEPKLATARAPST</sequence>
<organism evidence="2 3">
    <name type="scientific">Ricinus communis</name>
    <name type="common">Castor bean</name>
    <dbReference type="NCBI Taxonomy" id="3988"/>
    <lineage>
        <taxon>Eukaryota</taxon>
        <taxon>Viridiplantae</taxon>
        <taxon>Streptophyta</taxon>
        <taxon>Embryophyta</taxon>
        <taxon>Tracheophyta</taxon>
        <taxon>Spermatophyta</taxon>
        <taxon>Magnoliopsida</taxon>
        <taxon>eudicotyledons</taxon>
        <taxon>Gunneridae</taxon>
        <taxon>Pentapetalae</taxon>
        <taxon>rosids</taxon>
        <taxon>fabids</taxon>
        <taxon>Malpighiales</taxon>
        <taxon>Euphorbiaceae</taxon>
        <taxon>Acalyphoideae</taxon>
        <taxon>Acalypheae</taxon>
        <taxon>Ricinus</taxon>
    </lineage>
</organism>
<name>B9THM5_RICCO</name>
<proteinExistence type="predicted"/>